<proteinExistence type="predicted"/>
<dbReference type="PROSITE" id="PS50943">
    <property type="entry name" value="HTH_CROC1"/>
    <property type="match status" value="1"/>
</dbReference>
<dbReference type="AlphaFoldDB" id="A0A081K9G9"/>
<evidence type="ECO:0000313" key="2">
    <source>
        <dbReference type="EMBL" id="KEI70795.1"/>
    </source>
</evidence>
<evidence type="ECO:0000313" key="3">
    <source>
        <dbReference type="Proteomes" id="UP000027997"/>
    </source>
</evidence>
<dbReference type="GO" id="GO:0003677">
    <property type="term" value="F:DNA binding"/>
    <property type="evidence" value="ECO:0007669"/>
    <property type="project" value="InterPro"/>
</dbReference>
<reference evidence="2 3" key="1">
    <citation type="submission" date="2014-06" db="EMBL/GenBank/DDBJ databases">
        <title>Whole Genome Sequences of Three Symbiotic Endozoicomonas Bacteria.</title>
        <authorList>
            <person name="Neave M.J."/>
            <person name="Apprill A."/>
            <person name="Voolstra C.R."/>
        </authorList>
    </citation>
    <scope>NUCLEOTIDE SEQUENCE [LARGE SCALE GENOMIC DNA]</scope>
    <source>
        <strain evidence="2 3">DSM 22380</strain>
    </source>
</reference>
<dbReference type="InterPro" id="IPR001387">
    <property type="entry name" value="Cro/C1-type_HTH"/>
</dbReference>
<accession>A0A081K9G9</accession>
<dbReference type="EMBL" id="JOJP01000001">
    <property type="protein sequence ID" value="KEI70795.1"/>
    <property type="molecule type" value="Genomic_DNA"/>
</dbReference>
<feature type="domain" description="HTH cro/C1-type" evidence="1">
    <location>
        <begin position="15"/>
        <end position="69"/>
    </location>
</feature>
<dbReference type="STRING" id="305900.GV64_08585"/>
<dbReference type="Proteomes" id="UP000027997">
    <property type="component" value="Unassembled WGS sequence"/>
</dbReference>
<dbReference type="Gene3D" id="1.10.260.40">
    <property type="entry name" value="lambda repressor-like DNA-binding domains"/>
    <property type="match status" value="1"/>
</dbReference>
<dbReference type="Pfam" id="PF01381">
    <property type="entry name" value="HTH_3"/>
    <property type="match status" value="1"/>
</dbReference>
<dbReference type="InterPro" id="IPR010982">
    <property type="entry name" value="Lambda_DNA-bd_dom_sf"/>
</dbReference>
<protein>
    <recommendedName>
        <fullName evidence="1">HTH cro/C1-type domain-containing protein</fullName>
    </recommendedName>
</protein>
<comment type="caution">
    <text evidence="2">The sequence shown here is derived from an EMBL/GenBank/DDBJ whole genome shotgun (WGS) entry which is preliminary data.</text>
</comment>
<organism evidence="2 3">
    <name type="scientific">Endozoicomonas elysicola</name>
    <dbReference type="NCBI Taxonomy" id="305900"/>
    <lineage>
        <taxon>Bacteria</taxon>
        <taxon>Pseudomonadati</taxon>
        <taxon>Pseudomonadota</taxon>
        <taxon>Gammaproteobacteria</taxon>
        <taxon>Oceanospirillales</taxon>
        <taxon>Endozoicomonadaceae</taxon>
        <taxon>Endozoicomonas</taxon>
    </lineage>
</organism>
<evidence type="ECO:0000259" key="1">
    <source>
        <dbReference type="PROSITE" id="PS50943"/>
    </source>
</evidence>
<dbReference type="CDD" id="cd00093">
    <property type="entry name" value="HTH_XRE"/>
    <property type="match status" value="1"/>
</dbReference>
<dbReference type="RefSeq" id="WP_020580589.1">
    <property type="nucleotide sequence ID" value="NZ_JOJP01000001.1"/>
</dbReference>
<gene>
    <name evidence="2" type="ORF">GV64_08585</name>
</gene>
<keyword evidence="3" id="KW-1185">Reference proteome</keyword>
<name>A0A081K9G9_9GAMM</name>
<sequence>MSRTDNNGLTMNGRLELVRRLLEYTRKEWADLLGCSVNLISNIEHGRQRPTSDLLEAISERFPYLIEYIITGQAENIISDKEKAFIRELAGYEPEKVKEILNSKPRKRY</sequence>
<dbReference type="SMART" id="SM00530">
    <property type="entry name" value="HTH_XRE"/>
    <property type="match status" value="1"/>
</dbReference>
<dbReference type="SUPFAM" id="SSF47413">
    <property type="entry name" value="lambda repressor-like DNA-binding domains"/>
    <property type="match status" value="1"/>
</dbReference>